<evidence type="ECO:0000313" key="4">
    <source>
        <dbReference type="EMBL" id="KMZ91339.1"/>
    </source>
</evidence>
<feature type="region of interest" description="Disordered" evidence="1">
    <location>
        <begin position="125"/>
        <end position="169"/>
    </location>
</feature>
<proteinExistence type="predicted"/>
<dbReference type="Proteomes" id="UP000053776">
    <property type="component" value="Unassembled WGS sequence"/>
</dbReference>
<feature type="region of interest" description="Disordered" evidence="1">
    <location>
        <begin position="181"/>
        <end position="335"/>
    </location>
</feature>
<dbReference type="InterPro" id="IPR024781">
    <property type="entry name" value="MSP_C"/>
</dbReference>
<protein>
    <submittedName>
        <fullName evidence="4">Merozoite surface protein 7 (MSP7)</fullName>
    </submittedName>
</protein>
<name>A0A0J9T8C2_PLAVI</name>
<dbReference type="EMBL" id="KQ235088">
    <property type="protein sequence ID" value="KMZ91339.1"/>
    <property type="molecule type" value="Genomic_DNA"/>
</dbReference>
<dbReference type="PROSITE" id="PS51257">
    <property type="entry name" value="PROKAR_LIPOPROTEIN"/>
    <property type="match status" value="1"/>
</dbReference>
<feature type="compositionally biased region" description="Gly residues" evidence="1">
    <location>
        <begin position="235"/>
        <end position="244"/>
    </location>
</feature>
<feature type="compositionally biased region" description="Basic and acidic residues" evidence="1">
    <location>
        <begin position="193"/>
        <end position="207"/>
    </location>
</feature>
<feature type="chain" id="PRO_5005322945" evidence="2">
    <location>
        <begin position="23"/>
        <end position="470"/>
    </location>
</feature>
<evidence type="ECO:0000256" key="1">
    <source>
        <dbReference type="SAM" id="MobiDB-lite"/>
    </source>
</evidence>
<keyword evidence="2" id="KW-0732">Signal</keyword>
<sequence>MRKKIVFVCSIFVLLSCSPASSEQLGIQKKKKNLEQDAMHALMKKLESLYKLSATDNGEIFNKEIDALKKQIDQLHQHGGGNEGESLGHLLESEAADDSGKKTIFGVDEDDLDNYDADFIGQSKGKIKGQADTTAVAKPPTGSGAGAHGSHSPPKPSVLVVPGKSGKEDSVATLENGYESIHGEDEPQVEPSLADRADAVPDGRSGENHSVLGESAEVPKGDSDSAQGSQPSSGTDGGATGTGGNQQSTLPHAAGHQERSSAEGDSQSPTARGSPEQPPASGHPQAPPARGDPQSPAAAGHQQPPTSPPANNEGTTVTQESALAATPPKGTADSNDAKIKYLDKLYDEVLTTSDNTNWIHVPDYHSKYNTIRQKYEYSMNPVEYEIVKNLFNVGFKNDGAASSDATPLVDVFKKALADEKFQAEFDNFVHGLYGFAKRHSYLSEARMKDNKLYSDLLKNAISLMNTLQVS</sequence>
<organism evidence="4 5">
    <name type="scientific">Plasmodium vivax Mauritania I</name>
    <dbReference type="NCBI Taxonomy" id="1035515"/>
    <lineage>
        <taxon>Eukaryota</taxon>
        <taxon>Sar</taxon>
        <taxon>Alveolata</taxon>
        <taxon>Apicomplexa</taxon>
        <taxon>Aconoidasida</taxon>
        <taxon>Haemosporida</taxon>
        <taxon>Plasmodiidae</taxon>
        <taxon>Plasmodium</taxon>
        <taxon>Plasmodium (Plasmodium)</taxon>
    </lineage>
</organism>
<accession>A0A0J9T8C2</accession>
<reference evidence="4 5" key="1">
    <citation type="submission" date="2011-08" db="EMBL/GenBank/DDBJ databases">
        <title>The Genome Sequence of Plasmodium vivax Mauritania I.</title>
        <authorList>
            <consortium name="The Broad Institute Genome Sequencing Platform"/>
            <consortium name="The Broad Institute Genome Sequencing Center for Infectious Disease"/>
            <person name="Neafsey D."/>
            <person name="Carlton J."/>
            <person name="Barnwell J."/>
            <person name="Collins W."/>
            <person name="Escalante A."/>
            <person name="Mullikin J."/>
            <person name="Saul A."/>
            <person name="Guigo R."/>
            <person name="Camara F."/>
            <person name="Young S.K."/>
            <person name="Zeng Q."/>
            <person name="Gargeya S."/>
            <person name="Fitzgerald M."/>
            <person name="Haas B."/>
            <person name="Abouelleil A."/>
            <person name="Alvarado L."/>
            <person name="Arachchi H.M."/>
            <person name="Berlin A."/>
            <person name="Brown A."/>
            <person name="Chapman S.B."/>
            <person name="Chen Z."/>
            <person name="Dunbar C."/>
            <person name="Freedman E."/>
            <person name="Gearin G."/>
            <person name="Gellesch M."/>
            <person name="Goldberg J."/>
            <person name="Griggs A."/>
            <person name="Gujja S."/>
            <person name="Heiman D."/>
            <person name="Howarth C."/>
            <person name="Larson L."/>
            <person name="Lui A."/>
            <person name="MacDonald P.J.P."/>
            <person name="Montmayeur A."/>
            <person name="Murphy C."/>
            <person name="Neiman D."/>
            <person name="Pearson M."/>
            <person name="Priest M."/>
            <person name="Roberts A."/>
            <person name="Saif S."/>
            <person name="Shea T."/>
            <person name="Shenoy N."/>
            <person name="Sisk P."/>
            <person name="Stolte C."/>
            <person name="Sykes S."/>
            <person name="Wortman J."/>
            <person name="Nusbaum C."/>
            <person name="Birren B."/>
        </authorList>
    </citation>
    <scope>NUCLEOTIDE SEQUENCE [LARGE SCALE GENOMIC DNA]</scope>
    <source>
        <strain evidence="4 5">Mauritania I</strain>
    </source>
</reference>
<feature type="domain" description="Merozoite surface protein C-terminal" evidence="3">
    <location>
        <begin position="339"/>
        <end position="461"/>
    </location>
</feature>
<evidence type="ECO:0000259" key="3">
    <source>
        <dbReference type="Pfam" id="PF12948"/>
    </source>
</evidence>
<dbReference type="Pfam" id="PF12948">
    <property type="entry name" value="MSP7_C"/>
    <property type="match status" value="1"/>
</dbReference>
<feature type="compositionally biased region" description="Polar residues" evidence="1">
    <location>
        <begin position="224"/>
        <end position="233"/>
    </location>
</feature>
<feature type="signal peptide" evidence="2">
    <location>
        <begin position="1"/>
        <end position="22"/>
    </location>
</feature>
<feature type="compositionally biased region" description="Polar residues" evidence="1">
    <location>
        <begin position="309"/>
        <end position="321"/>
    </location>
</feature>
<dbReference type="AlphaFoldDB" id="A0A0J9T8C2"/>
<evidence type="ECO:0000313" key="5">
    <source>
        <dbReference type="Proteomes" id="UP000053776"/>
    </source>
</evidence>
<evidence type="ECO:0000256" key="2">
    <source>
        <dbReference type="SAM" id="SignalP"/>
    </source>
</evidence>
<gene>
    <name evidence="4" type="ORF">PVMG_00213</name>
</gene>
<keyword evidence="4" id="KW-0477">Merozoite</keyword>